<evidence type="ECO:0000313" key="2">
    <source>
        <dbReference type="EMBL" id="KAF1974977.1"/>
    </source>
</evidence>
<feature type="region of interest" description="Disordered" evidence="1">
    <location>
        <begin position="638"/>
        <end position="705"/>
    </location>
</feature>
<gene>
    <name evidence="2" type="ORF">BU23DRAFT_552815</name>
</gene>
<feature type="compositionally biased region" description="Polar residues" evidence="1">
    <location>
        <begin position="305"/>
        <end position="319"/>
    </location>
</feature>
<feature type="region of interest" description="Disordered" evidence="1">
    <location>
        <begin position="98"/>
        <end position="135"/>
    </location>
</feature>
<dbReference type="AlphaFoldDB" id="A0A6A5VNS3"/>
<evidence type="ECO:0000256" key="1">
    <source>
        <dbReference type="SAM" id="MobiDB-lite"/>
    </source>
</evidence>
<feature type="compositionally biased region" description="Polar residues" evidence="1">
    <location>
        <begin position="639"/>
        <end position="660"/>
    </location>
</feature>
<keyword evidence="3" id="KW-1185">Reference proteome</keyword>
<dbReference type="EMBL" id="ML976672">
    <property type="protein sequence ID" value="KAF1974977.1"/>
    <property type="molecule type" value="Genomic_DNA"/>
</dbReference>
<feature type="compositionally biased region" description="Low complexity" evidence="1">
    <location>
        <begin position="403"/>
        <end position="416"/>
    </location>
</feature>
<dbReference type="OrthoDB" id="5419922at2759"/>
<feature type="region of interest" description="Disordered" evidence="1">
    <location>
        <begin position="187"/>
        <end position="220"/>
    </location>
</feature>
<reference evidence="2" key="1">
    <citation type="journal article" date="2020" name="Stud. Mycol.">
        <title>101 Dothideomycetes genomes: a test case for predicting lifestyles and emergence of pathogens.</title>
        <authorList>
            <person name="Haridas S."/>
            <person name="Albert R."/>
            <person name="Binder M."/>
            <person name="Bloem J."/>
            <person name="Labutti K."/>
            <person name="Salamov A."/>
            <person name="Andreopoulos B."/>
            <person name="Baker S."/>
            <person name="Barry K."/>
            <person name="Bills G."/>
            <person name="Bluhm B."/>
            <person name="Cannon C."/>
            <person name="Castanera R."/>
            <person name="Culley D."/>
            <person name="Daum C."/>
            <person name="Ezra D."/>
            <person name="Gonzalez J."/>
            <person name="Henrissat B."/>
            <person name="Kuo A."/>
            <person name="Liang C."/>
            <person name="Lipzen A."/>
            <person name="Lutzoni F."/>
            <person name="Magnuson J."/>
            <person name="Mondo S."/>
            <person name="Nolan M."/>
            <person name="Ohm R."/>
            <person name="Pangilinan J."/>
            <person name="Park H.-J."/>
            <person name="Ramirez L."/>
            <person name="Alfaro M."/>
            <person name="Sun H."/>
            <person name="Tritt A."/>
            <person name="Yoshinaga Y."/>
            <person name="Zwiers L.-H."/>
            <person name="Turgeon B."/>
            <person name="Goodwin S."/>
            <person name="Spatafora J."/>
            <person name="Crous P."/>
            <person name="Grigoriev I."/>
        </authorList>
    </citation>
    <scope>NUCLEOTIDE SEQUENCE</scope>
    <source>
        <strain evidence="2">CBS 107.79</strain>
    </source>
</reference>
<feature type="compositionally biased region" description="Polar residues" evidence="1">
    <location>
        <begin position="668"/>
        <end position="693"/>
    </location>
</feature>
<evidence type="ECO:0000313" key="3">
    <source>
        <dbReference type="Proteomes" id="UP000800036"/>
    </source>
</evidence>
<feature type="compositionally biased region" description="Polar residues" evidence="1">
    <location>
        <begin position="373"/>
        <end position="401"/>
    </location>
</feature>
<feature type="region of interest" description="Disordered" evidence="1">
    <location>
        <begin position="302"/>
        <end position="348"/>
    </location>
</feature>
<name>A0A6A5VNS3_9PLEO</name>
<dbReference type="Proteomes" id="UP000800036">
    <property type="component" value="Unassembled WGS sequence"/>
</dbReference>
<proteinExistence type="predicted"/>
<sequence>MPRLHVQIRHVTNTEPVSLQPEDIIEPVVSEDEDVGGRLRKRRRIETIANQYIKLGRVPLIVSAGLRGPFNNGWKNPWATATSGRAMEAVQMDNAEKAESQRAVNPAHRKIKQIKARNIPPDSSAPSPEASRGPEIAQDSVIPVDGMDDEVHASPGPATALQDDSGATEFFSVDPDPSVTFDNFESNPFWLKRPQPRPTPFGNAATGNRDPSPTRARLGHRPIDQHGRLQLVTPRQPINMAQSDPGISAEQEPDWMSTASASMIITPPVGPTQIIQQPMSFSISAKRKRTYSKFERANLKEDRITSSISGTPNLPQNTPNDPPTGPYTRDAEYNGMPPLETRNSDRVLNVTPVNATPIVATTAHGQVQNLTSSNFRVQESPFDQESISGSNARKRPQTQGIHASAKSTTSSRSANTGLKRKKIAVKDHTPAAHCDRVTSPTFASSTGFVYRKIGEFKRKKSSNKPKSRHVTLSSPAKVEQRTIKAAELGSHEIGQVEADEPRGERPDVYDVPGSPEEKQQSCATSRTSGFSTQAALLMAQMDFQDSAMPAIAEDDSEPWLAPVTSTPHEDPIIPSPAFTPFHQFNAALEDDPPEPTMPDIPISTQDLFATVSPFANSTIKKSTRQPASNLRFSVFATMEQDTPSHNGRQSRARSPTSSQRMPLRAKNTRMSLQGPQSEKGSQGEKGSQESITPRPSKGHAAQPVELPQLAFHTSLDDLGRNSDLNFADRFLLNLDGMT</sequence>
<feature type="region of interest" description="Disordered" evidence="1">
    <location>
        <begin position="497"/>
        <end position="526"/>
    </location>
</feature>
<feature type="compositionally biased region" description="Basic and acidic residues" evidence="1">
    <location>
        <begin position="499"/>
        <end position="508"/>
    </location>
</feature>
<organism evidence="2 3">
    <name type="scientific">Bimuria novae-zelandiae CBS 107.79</name>
    <dbReference type="NCBI Taxonomy" id="1447943"/>
    <lineage>
        <taxon>Eukaryota</taxon>
        <taxon>Fungi</taxon>
        <taxon>Dikarya</taxon>
        <taxon>Ascomycota</taxon>
        <taxon>Pezizomycotina</taxon>
        <taxon>Dothideomycetes</taxon>
        <taxon>Pleosporomycetidae</taxon>
        <taxon>Pleosporales</taxon>
        <taxon>Massarineae</taxon>
        <taxon>Didymosphaeriaceae</taxon>
        <taxon>Bimuria</taxon>
    </lineage>
</organism>
<feature type="compositionally biased region" description="Low complexity" evidence="1">
    <location>
        <begin position="120"/>
        <end position="131"/>
    </location>
</feature>
<accession>A0A6A5VNS3</accession>
<feature type="region of interest" description="Disordered" evidence="1">
    <location>
        <begin position="373"/>
        <end position="419"/>
    </location>
</feature>
<protein>
    <submittedName>
        <fullName evidence="2">Uncharacterized protein</fullName>
    </submittedName>
</protein>